<keyword evidence="1" id="KW-0812">Transmembrane</keyword>
<keyword evidence="1" id="KW-0472">Membrane</keyword>
<evidence type="ECO:0000313" key="3">
    <source>
        <dbReference type="Proteomes" id="UP000776164"/>
    </source>
</evidence>
<gene>
    <name evidence="2" type="ORF">JOE66_000237</name>
</gene>
<organism evidence="2 3">
    <name type="scientific">Subtercola frigoramans</name>
    <dbReference type="NCBI Taxonomy" id="120298"/>
    <lineage>
        <taxon>Bacteria</taxon>
        <taxon>Bacillati</taxon>
        <taxon>Actinomycetota</taxon>
        <taxon>Actinomycetes</taxon>
        <taxon>Micrococcales</taxon>
        <taxon>Microbacteriaceae</taxon>
        <taxon>Subtercola</taxon>
    </lineage>
</organism>
<sequence>MNSTGVRSAASRAGHSRALTVLARVGFAISGLIHILIGYFSIPVALNQSAEDDQSGALTEVA</sequence>
<keyword evidence="1" id="KW-1133">Transmembrane helix</keyword>
<evidence type="ECO:0008006" key="4">
    <source>
        <dbReference type="Google" id="ProtNLM"/>
    </source>
</evidence>
<name>A0ABS2L0L1_9MICO</name>
<proteinExistence type="predicted"/>
<keyword evidence="3" id="KW-1185">Reference proteome</keyword>
<comment type="caution">
    <text evidence="2">The sequence shown here is derived from an EMBL/GenBank/DDBJ whole genome shotgun (WGS) entry which is preliminary data.</text>
</comment>
<dbReference type="RefSeq" id="WP_205106334.1">
    <property type="nucleotide sequence ID" value="NZ_BAAAHT010000018.1"/>
</dbReference>
<protein>
    <recommendedName>
        <fullName evidence="4">DUF1206 domain-containing protein</fullName>
    </recommendedName>
</protein>
<reference evidence="2 3" key="1">
    <citation type="submission" date="2021-01" db="EMBL/GenBank/DDBJ databases">
        <title>Sequencing the genomes of 1000 actinobacteria strains.</title>
        <authorList>
            <person name="Klenk H.-P."/>
        </authorList>
    </citation>
    <scope>NUCLEOTIDE SEQUENCE [LARGE SCALE GENOMIC DNA]</scope>
    <source>
        <strain evidence="2 3">DSM 13057</strain>
    </source>
</reference>
<evidence type="ECO:0000256" key="1">
    <source>
        <dbReference type="SAM" id="Phobius"/>
    </source>
</evidence>
<feature type="transmembrane region" description="Helical" evidence="1">
    <location>
        <begin position="21"/>
        <end position="42"/>
    </location>
</feature>
<dbReference type="EMBL" id="JAFBBU010000001">
    <property type="protein sequence ID" value="MBM7470603.1"/>
    <property type="molecule type" value="Genomic_DNA"/>
</dbReference>
<evidence type="ECO:0000313" key="2">
    <source>
        <dbReference type="EMBL" id="MBM7470603.1"/>
    </source>
</evidence>
<accession>A0ABS2L0L1</accession>
<dbReference type="Proteomes" id="UP000776164">
    <property type="component" value="Unassembled WGS sequence"/>
</dbReference>